<dbReference type="Gene3D" id="2.60.120.650">
    <property type="entry name" value="Cupin"/>
    <property type="match status" value="2"/>
</dbReference>
<proteinExistence type="inferred from homology"/>
<keyword evidence="3" id="KW-0479">Metal-binding</keyword>
<comment type="caution">
    <text evidence="7">Lacks conserved residue(s) required for the propagation of feature annotation.</text>
</comment>
<feature type="compositionally biased region" description="Basic residues" evidence="8">
    <location>
        <begin position="150"/>
        <end position="160"/>
    </location>
</feature>
<sequence length="1083" mass="123328">MAVEEGVASDVAPDHLRCGRKFGTNRRCPGWKMNGKSLCEKHISLKMLDKNSSSSAVSRVSNDRRKRKRGKKDDGNDHLRCGRIFGTNRRCPGWKMNGKSLCEKHIRLKMLDKNSSSSAVSRVSNDQRKRKRGEKDNGKDERDAEESGKKRTVGRKKKKVEKVPRGKNPEDGESNGERGKRKARLKQNSSRVGARRKHFSTDGGDDKFQMCHQCQGTKRVVRCRNVIPKSSNPSIEKHCRKRYCASCIKTWYPRLSEDAIAEKCPYCRGNCNCKTCLRRTDLLMSTGIAGVPDSKDERIHRLNYLVHVLYPFLEQFDHEQELEKNMEAKIQGLSPSHVEILQAVCDKDKRVYCNNCKTSIADFHRSCPNCKYDLCLTCCREIREGCLRSDGDEIVVRYFDRGESYLHGGEPLISPDEINSSISFDSKPKPEWKATETGCIPCPPEEMGGCGHDHLDLKSIFPESVSELRKKVEKLVKTQIFAKAPGVSEEHCSCLKMNGEVDVGNGKLRKASSRKDAKDNYLYCPLTSDIQQGDLEHFQSHLVTGEPVIVRNVHEFTNGLSWEPMVMWRAFRELTRTKGSNSDVTVTVADCLDWCETDINIHQFFKGYSDGRYDGNDWPKMLKLKDWPPSNLLEERLPRHAAEFILALPYLEYTHPCSGILNLASKLPKDALKPDLGPKTYIAYGFSEELGRGDSVTKLHCDMSDAIFHRTISSKNGILKCGGFRIGRGMWKKVSMSFGLVEEFAEELVKKHPDIELAAVMGKQVVNVLIHTSEVKHASHQLSKIKKLKKKHADHDKKEIMGTGRADNEVRRKGRRGTRGGCGKKMAGRKLSNGLGIKSEHFRNEDADAAIFQKGGTRNKTEWSPGENNTVHPNNLQVDSISEKNWNELETAEGGAVWDIFRRQDVPKLDEYLRKHHKEFRHLYCNPVPQVIHSIHDQAFYLTSHHKRKLKEDFGYNIFWCIIKELNLGHLCKNLEKRSSYLLDVLIKLETLSIGFSFIDGPFMESCIKVALDFVSPENVVECIRMTNEFRLLPKDHCAKDDKLEVKKMSLYALKETVKDLEQLTRSDCLKEQGIFPECSQML</sequence>
<dbReference type="InterPro" id="IPR018866">
    <property type="entry name" value="Znf-4CXXC_R1"/>
</dbReference>
<dbReference type="PROSITE" id="PS51667">
    <property type="entry name" value="WRC"/>
    <property type="match status" value="2"/>
</dbReference>
<evidence type="ECO:0000256" key="8">
    <source>
        <dbReference type="SAM" id="MobiDB-lite"/>
    </source>
</evidence>
<dbReference type="SUPFAM" id="SSF51197">
    <property type="entry name" value="Clavaminate synthase-like"/>
    <property type="match status" value="1"/>
</dbReference>
<dbReference type="InterPro" id="IPR014977">
    <property type="entry name" value="WRC_dom"/>
</dbReference>
<evidence type="ECO:0000313" key="11">
    <source>
        <dbReference type="Proteomes" id="UP000823749"/>
    </source>
</evidence>
<dbReference type="GO" id="GO:0046872">
    <property type="term" value="F:metal ion binding"/>
    <property type="evidence" value="ECO:0007669"/>
    <property type="project" value="UniProtKB-KW"/>
</dbReference>
<keyword evidence="5" id="KW-0804">Transcription</keyword>
<comment type="similarity">
    <text evidence="2">Belongs to the JARID1 histone demethylase family.</text>
</comment>
<evidence type="ECO:0000256" key="2">
    <source>
        <dbReference type="ARBA" id="ARBA00006801"/>
    </source>
</evidence>
<keyword evidence="6" id="KW-0539">Nucleus</keyword>
<dbReference type="PANTHER" id="PTHR12549">
    <property type="entry name" value="JMJC DOMAIN-CONTAINING HISTONE DEMETHYLATION PROTEIN"/>
    <property type="match status" value="1"/>
</dbReference>
<comment type="subcellular location">
    <subcellularLocation>
        <location evidence="1">Nucleus</location>
    </subcellularLocation>
</comment>
<organism evidence="10 11">
    <name type="scientific">Rhododendron griersonianum</name>
    <dbReference type="NCBI Taxonomy" id="479676"/>
    <lineage>
        <taxon>Eukaryota</taxon>
        <taxon>Viridiplantae</taxon>
        <taxon>Streptophyta</taxon>
        <taxon>Embryophyta</taxon>
        <taxon>Tracheophyta</taxon>
        <taxon>Spermatophyta</taxon>
        <taxon>Magnoliopsida</taxon>
        <taxon>eudicotyledons</taxon>
        <taxon>Gunneridae</taxon>
        <taxon>Pentapetalae</taxon>
        <taxon>asterids</taxon>
        <taxon>Ericales</taxon>
        <taxon>Ericaceae</taxon>
        <taxon>Ericoideae</taxon>
        <taxon>Rhodoreae</taxon>
        <taxon>Rhododendron</taxon>
    </lineage>
</organism>
<dbReference type="SMART" id="SM00558">
    <property type="entry name" value="JmjC"/>
    <property type="match status" value="1"/>
</dbReference>
<dbReference type="GO" id="GO:0031490">
    <property type="term" value="F:chromatin DNA binding"/>
    <property type="evidence" value="ECO:0007669"/>
    <property type="project" value="TreeGrafter"/>
</dbReference>
<dbReference type="PANTHER" id="PTHR12549:SF36">
    <property type="entry name" value="LYSINE-SPECIFIC DEMETHYLASE JMJ25-LIKE"/>
    <property type="match status" value="1"/>
</dbReference>
<feature type="domain" description="WRC" evidence="9">
    <location>
        <begin position="12"/>
        <end position="58"/>
    </location>
</feature>
<dbReference type="AlphaFoldDB" id="A0AAV6I469"/>
<dbReference type="GO" id="GO:0003712">
    <property type="term" value="F:transcription coregulator activity"/>
    <property type="evidence" value="ECO:0007669"/>
    <property type="project" value="TreeGrafter"/>
</dbReference>
<feature type="compositionally biased region" description="Low complexity" evidence="8">
    <location>
        <begin position="115"/>
        <end position="124"/>
    </location>
</feature>
<dbReference type="GO" id="GO:0000118">
    <property type="term" value="C:histone deacetylase complex"/>
    <property type="evidence" value="ECO:0007669"/>
    <property type="project" value="TreeGrafter"/>
</dbReference>
<dbReference type="Pfam" id="PF10497">
    <property type="entry name" value="zf-4CXXC_R1"/>
    <property type="match status" value="1"/>
</dbReference>
<dbReference type="InterPro" id="IPR003347">
    <property type="entry name" value="JmjC_dom"/>
</dbReference>
<dbReference type="GO" id="GO:0000785">
    <property type="term" value="C:chromatin"/>
    <property type="evidence" value="ECO:0007669"/>
    <property type="project" value="TreeGrafter"/>
</dbReference>
<evidence type="ECO:0000256" key="5">
    <source>
        <dbReference type="ARBA" id="ARBA00023163"/>
    </source>
</evidence>
<keyword evidence="11" id="KW-1185">Reference proteome</keyword>
<feature type="region of interest" description="Disordered" evidence="8">
    <location>
        <begin position="113"/>
        <end position="202"/>
    </location>
</feature>
<evidence type="ECO:0000256" key="6">
    <source>
        <dbReference type="ARBA" id="ARBA00023242"/>
    </source>
</evidence>
<keyword evidence="4" id="KW-0805">Transcription regulation</keyword>
<evidence type="ECO:0000256" key="7">
    <source>
        <dbReference type="PROSITE-ProRule" id="PRU01002"/>
    </source>
</evidence>
<evidence type="ECO:0000313" key="10">
    <source>
        <dbReference type="EMBL" id="KAG5521909.1"/>
    </source>
</evidence>
<comment type="caution">
    <text evidence="10">The sequence shown here is derived from an EMBL/GenBank/DDBJ whole genome shotgun (WGS) entry which is preliminary data.</text>
</comment>
<feature type="compositionally biased region" description="Basic and acidic residues" evidence="8">
    <location>
        <begin position="133"/>
        <end position="149"/>
    </location>
</feature>
<feature type="region of interest" description="Disordered" evidence="8">
    <location>
        <begin position="50"/>
        <end position="78"/>
    </location>
</feature>
<feature type="region of interest" description="Disordered" evidence="8">
    <location>
        <begin position="803"/>
        <end position="830"/>
    </location>
</feature>
<evidence type="ECO:0000256" key="1">
    <source>
        <dbReference type="ARBA" id="ARBA00004123"/>
    </source>
</evidence>
<protein>
    <recommendedName>
        <fullName evidence="9">WRC domain-containing protein</fullName>
    </recommendedName>
</protein>
<accession>A0AAV6I469</accession>
<name>A0AAV6I469_9ERIC</name>
<dbReference type="InterPro" id="IPR045109">
    <property type="entry name" value="LSDs-like"/>
</dbReference>
<evidence type="ECO:0000256" key="4">
    <source>
        <dbReference type="ARBA" id="ARBA00023015"/>
    </source>
</evidence>
<dbReference type="Proteomes" id="UP000823749">
    <property type="component" value="Chromosome 12"/>
</dbReference>
<gene>
    <name evidence="10" type="ORF">RHGRI_034210</name>
</gene>
<feature type="domain" description="WRC" evidence="9">
    <location>
        <begin position="75"/>
        <end position="121"/>
    </location>
</feature>
<feature type="compositionally biased region" description="Basic and acidic residues" evidence="8">
    <location>
        <begin position="161"/>
        <end position="178"/>
    </location>
</feature>
<dbReference type="GO" id="GO:0032454">
    <property type="term" value="F:histone H3K9 demethylase activity"/>
    <property type="evidence" value="ECO:0007669"/>
    <property type="project" value="InterPro"/>
</dbReference>
<dbReference type="GO" id="GO:0006357">
    <property type="term" value="P:regulation of transcription by RNA polymerase II"/>
    <property type="evidence" value="ECO:0007669"/>
    <property type="project" value="TreeGrafter"/>
</dbReference>
<reference evidence="10" key="1">
    <citation type="submission" date="2020-08" db="EMBL/GenBank/DDBJ databases">
        <title>Plant Genome Project.</title>
        <authorList>
            <person name="Zhang R.-G."/>
        </authorList>
    </citation>
    <scope>NUCLEOTIDE SEQUENCE</scope>
    <source>
        <strain evidence="10">WSP0</strain>
        <tissue evidence="10">Leaf</tissue>
    </source>
</reference>
<evidence type="ECO:0000259" key="9">
    <source>
        <dbReference type="PROSITE" id="PS51667"/>
    </source>
</evidence>
<evidence type="ECO:0000256" key="3">
    <source>
        <dbReference type="ARBA" id="ARBA00022723"/>
    </source>
</evidence>
<dbReference type="EMBL" id="JACTNZ010000012">
    <property type="protein sequence ID" value="KAG5521909.1"/>
    <property type="molecule type" value="Genomic_DNA"/>
</dbReference>